<feature type="domain" description="FHA" evidence="12">
    <location>
        <begin position="14"/>
        <end position="75"/>
    </location>
</feature>
<keyword evidence="14" id="KW-1185">Reference proteome</keyword>
<dbReference type="GO" id="GO:0051321">
    <property type="term" value="P:meiotic cell cycle"/>
    <property type="evidence" value="ECO:0007669"/>
    <property type="project" value="UniProtKB-KW"/>
</dbReference>
<feature type="region of interest" description="Disordered" evidence="11">
    <location>
        <begin position="526"/>
        <end position="545"/>
    </location>
</feature>
<comment type="subcellular location">
    <subcellularLocation>
        <location evidence="1">Chromosome</location>
    </subcellularLocation>
    <subcellularLocation>
        <location evidence="2">Nucleus</location>
        <location evidence="2">PML body</location>
    </subcellularLocation>
</comment>
<feature type="region of interest" description="Disordered" evidence="11">
    <location>
        <begin position="388"/>
        <end position="433"/>
    </location>
</feature>
<dbReference type="InterPro" id="IPR008984">
    <property type="entry name" value="SMAD_FHA_dom_sf"/>
</dbReference>
<dbReference type="GO" id="GO:0000724">
    <property type="term" value="P:double-strand break repair via homologous recombination"/>
    <property type="evidence" value="ECO:0007669"/>
    <property type="project" value="TreeGrafter"/>
</dbReference>
<dbReference type="SUPFAM" id="SSF49879">
    <property type="entry name" value="SMAD/FHA domain"/>
    <property type="match status" value="1"/>
</dbReference>
<dbReference type="CDD" id="cd22667">
    <property type="entry name" value="FHA_NBN"/>
    <property type="match status" value="1"/>
</dbReference>
<evidence type="ECO:0000313" key="13">
    <source>
        <dbReference type="EMBL" id="KAK7863706.1"/>
    </source>
</evidence>
<feature type="region of interest" description="Disordered" evidence="11">
    <location>
        <begin position="722"/>
        <end position="755"/>
    </location>
</feature>
<dbReference type="InterPro" id="IPR001357">
    <property type="entry name" value="BRCT_dom"/>
</dbReference>
<dbReference type="InterPro" id="IPR043014">
    <property type="entry name" value="Nibrin_BRCT2_sf"/>
</dbReference>
<dbReference type="InterPro" id="IPR040227">
    <property type="entry name" value="Nibrin-rel"/>
</dbReference>
<evidence type="ECO:0000256" key="7">
    <source>
        <dbReference type="ARBA" id="ARBA00023242"/>
    </source>
</evidence>
<feature type="region of interest" description="Disordered" evidence="11">
    <location>
        <begin position="559"/>
        <end position="629"/>
    </location>
</feature>
<evidence type="ECO:0000256" key="3">
    <source>
        <dbReference type="ARBA" id="ARBA00020013"/>
    </source>
</evidence>
<dbReference type="Proteomes" id="UP001378592">
    <property type="component" value="Unassembled WGS sequence"/>
</dbReference>
<dbReference type="InterPro" id="IPR000253">
    <property type="entry name" value="FHA_dom"/>
</dbReference>
<dbReference type="Pfam" id="PF16508">
    <property type="entry name" value="NIBRIN_BRCT_II"/>
    <property type="match status" value="1"/>
</dbReference>
<dbReference type="Gene3D" id="2.60.200.20">
    <property type="match status" value="1"/>
</dbReference>
<keyword evidence="7" id="KW-0539">Nucleus</keyword>
<dbReference type="EMBL" id="JAZDUA010000223">
    <property type="protein sequence ID" value="KAK7863706.1"/>
    <property type="molecule type" value="Genomic_DNA"/>
</dbReference>
<evidence type="ECO:0000256" key="11">
    <source>
        <dbReference type="SAM" id="MobiDB-lite"/>
    </source>
</evidence>
<dbReference type="InterPro" id="IPR032429">
    <property type="entry name" value="Nibrin_BRCT2"/>
</dbReference>
<reference evidence="13 14" key="1">
    <citation type="submission" date="2024-03" db="EMBL/GenBank/DDBJ databases">
        <title>The genome assembly and annotation of the cricket Gryllus longicercus Weissman &amp; Gray.</title>
        <authorList>
            <person name="Szrajer S."/>
            <person name="Gray D."/>
            <person name="Ylla G."/>
        </authorList>
    </citation>
    <scope>NUCLEOTIDE SEQUENCE [LARGE SCALE GENOMIC DNA]</scope>
    <source>
        <strain evidence="13">DAG 2021-001</strain>
        <tissue evidence="13">Whole body minus gut</tissue>
    </source>
</reference>
<comment type="caution">
    <text evidence="13">The sequence shown here is derived from an EMBL/GenBank/DDBJ whole genome shotgun (WGS) entry which is preliminary data.</text>
</comment>
<evidence type="ECO:0000256" key="2">
    <source>
        <dbReference type="ARBA" id="ARBA00004322"/>
    </source>
</evidence>
<dbReference type="AlphaFoldDB" id="A0AAN9VID5"/>
<dbReference type="GO" id="GO:0016605">
    <property type="term" value="C:PML body"/>
    <property type="evidence" value="ECO:0007669"/>
    <property type="project" value="UniProtKB-SubCell"/>
</dbReference>
<dbReference type="GO" id="GO:0030870">
    <property type="term" value="C:Mre11 complex"/>
    <property type="evidence" value="ECO:0007669"/>
    <property type="project" value="InterPro"/>
</dbReference>
<protein>
    <recommendedName>
        <fullName evidence="3">Nibrin</fullName>
    </recommendedName>
</protein>
<dbReference type="PROSITE" id="PS50006">
    <property type="entry name" value="FHA_DOMAIN"/>
    <property type="match status" value="1"/>
</dbReference>
<dbReference type="PANTHER" id="PTHR12162">
    <property type="entry name" value="NIBRIN-RELATED"/>
    <property type="match status" value="1"/>
</dbReference>
<evidence type="ECO:0000256" key="10">
    <source>
        <dbReference type="ARBA" id="ARBA00044757"/>
    </source>
</evidence>
<feature type="compositionally biased region" description="Polar residues" evidence="11">
    <location>
        <begin position="392"/>
        <end position="430"/>
    </location>
</feature>
<accession>A0AAN9VID5</accession>
<dbReference type="Gene3D" id="3.40.50.10190">
    <property type="entry name" value="BRCT domain"/>
    <property type="match status" value="1"/>
</dbReference>
<name>A0AAN9VID5_9ORTH</name>
<proteinExistence type="inferred from homology"/>
<evidence type="ECO:0000313" key="14">
    <source>
        <dbReference type="Proteomes" id="UP001378592"/>
    </source>
</evidence>
<evidence type="ECO:0000256" key="4">
    <source>
        <dbReference type="ARBA" id="ARBA00022454"/>
    </source>
</evidence>
<dbReference type="PANTHER" id="PTHR12162:SF0">
    <property type="entry name" value="NIBRIN"/>
    <property type="match status" value="1"/>
</dbReference>
<gene>
    <name evidence="13" type="ORF">R5R35_003092</name>
</gene>
<dbReference type="Gene3D" id="3.40.50.10980">
    <property type="entry name" value="Nibrin, BRCT2 domain"/>
    <property type="match status" value="1"/>
</dbReference>
<keyword evidence="5" id="KW-0227">DNA damage</keyword>
<dbReference type="GO" id="GO:0005694">
    <property type="term" value="C:chromosome"/>
    <property type="evidence" value="ECO:0007669"/>
    <property type="project" value="UniProtKB-SubCell"/>
</dbReference>
<organism evidence="13 14">
    <name type="scientific">Gryllus longicercus</name>
    <dbReference type="NCBI Taxonomy" id="2509291"/>
    <lineage>
        <taxon>Eukaryota</taxon>
        <taxon>Metazoa</taxon>
        <taxon>Ecdysozoa</taxon>
        <taxon>Arthropoda</taxon>
        <taxon>Hexapoda</taxon>
        <taxon>Insecta</taxon>
        <taxon>Pterygota</taxon>
        <taxon>Neoptera</taxon>
        <taxon>Polyneoptera</taxon>
        <taxon>Orthoptera</taxon>
        <taxon>Ensifera</taxon>
        <taxon>Gryllidea</taxon>
        <taxon>Grylloidea</taxon>
        <taxon>Gryllidae</taxon>
        <taxon>Gryllinae</taxon>
        <taxon>Gryllus</taxon>
    </lineage>
</organism>
<keyword evidence="6" id="KW-0234">DNA repair</keyword>
<keyword evidence="4" id="KW-0158">Chromosome</keyword>
<dbReference type="FunFam" id="3.40.50.10980:FF:000001">
    <property type="entry name" value="Nibrin"/>
    <property type="match status" value="1"/>
</dbReference>
<dbReference type="GO" id="GO:0003684">
    <property type="term" value="F:damaged DNA binding"/>
    <property type="evidence" value="ECO:0007669"/>
    <property type="project" value="TreeGrafter"/>
</dbReference>
<keyword evidence="9" id="KW-0131">Cell cycle</keyword>
<evidence type="ECO:0000256" key="5">
    <source>
        <dbReference type="ARBA" id="ARBA00022763"/>
    </source>
</evidence>
<dbReference type="GO" id="GO:0007095">
    <property type="term" value="P:mitotic G2 DNA damage checkpoint signaling"/>
    <property type="evidence" value="ECO:0007669"/>
    <property type="project" value="InterPro"/>
</dbReference>
<evidence type="ECO:0000256" key="8">
    <source>
        <dbReference type="ARBA" id="ARBA00023254"/>
    </source>
</evidence>
<dbReference type="InterPro" id="IPR036420">
    <property type="entry name" value="BRCT_dom_sf"/>
</dbReference>
<evidence type="ECO:0000259" key="12">
    <source>
        <dbReference type="PROSITE" id="PS50006"/>
    </source>
</evidence>
<dbReference type="Pfam" id="PF00533">
    <property type="entry name" value="BRCT"/>
    <property type="match status" value="1"/>
</dbReference>
<evidence type="ECO:0000256" key="9">
    <source>
        <dbReference type="ARBA" id="ARBA00023306"/>
    </source>
</evidence>
<dbReference type="Pfam" id="PF00498">
    <property type="entry name" value="FHA"/>
    <property type="match status" value="1"/>
</dbReference>
<evidence type="ECO:0000256" key="6">
    <source>
        <dbReference type="ARBA" id="ARBA00023204"/>
    </source>
</evidence>
<dbReference type="SUPFAM" id="SSF52113">
    <property type="entry name" value="BRCT domain"/>
    <property type="match status" value="1"/>
</dbReference>
<feature type="compositionally biased region" description="Basic and acidic residues" evidence="11">
    <location>
        <begin position="599"/>
        <end position="621"/>
    </location>
</feature>
<feature type="compositionally biased region" description="Polar residues" evidence="11">
    <location>
        <begin position="567"/>
        <end position="581"/>
    </location>
</feature>
<dbReference type="CDD" id="cd17741">
    <property type="entry name" value="BRCT_nibrin"/>
    <property type="match status" value="1"/>
</dbReference>
<comment type="similarity">
    <text evidence="10">Belongs to the Nibrin family.</text>
</comment>
<keyword evidence="8" id="KW-0469">Meiosis</keyword>
<dbReference type="FunFam" id="2.60.200.20:FF:000017">
    <property type="entry name" value="Nibrin"/>
    <property type="match status" value="1"/>
</dbReference>
<evidence type="ECO:0000256" key="1">
    <source>
        <dbReference type="ARBA" id="ARBA00004286"/>
    </source>
</evidence>
<sequence length="755" mass="83874">MWILKGPNDECYYLLPGKHVVGRKNCDLVFGSDQSISRTHAIIEVTHPQSNWGNPEKKPVVELKDAGSKYGTTLTSGSNTTKVEKNVTKNLKENDMIHFGVQFNKWWLNYEPLIVVISSLPKAEKQKVQTIIGELGGFVVNEWHAQTSHLTMANFTMTVKAINALALAKHIITPQYWISLKTAIASKGNIPKCEDYVPPIGETVLNEHNVSFLANPKRKSLFSGKTFYFFSEPQFKDHGCMVQAAGGAAKLVRAVRHSQMKSFMEPDAVAMLLLSINSQSLTLSQTPEVYTEVCDFLKSHGKRLIPASEIGLAVLHCSVEKYCNPDFSFSSMLLRNSKDSQPIVPEKILATETQENSEPSQCLIGERKIIPDSGCESKLGLSLTEERISGAPDSQDTENFFEGQETQSAELKSKSSQLRSQVQSQPQGAINRNIIARNSKRLRVIDESDDEVEVLTPRKIPAGPANAKQRNPVVVTVDESSSDVEDSFNISSTACSSRVSRWNTSKTLNHNEDSDDPDALFADFKESRPKARKSTNLKRPESPDVDADELFADFQEDVKPSALHKSGGSNKSVRPSVTSIEPKSPACKRDFPSDDETEPPEKRFAKLDVSRHHETVPHLEEETNNEEDFMSTSQVKKEDECLDVKPSCNVTVVFKPLLITKSKNSSLTSEEVSLDCTGVVNYKKFKKVNPLSTSVLPHIIGGRDLQPYQSFCGNSSVFSGMNDHAEESDDEEGPNTLWGSVTQRNNSKFNRSRKL</sequence>
<feature type="compositionally biased region" description="Polar residues" evidence="11">
    <location>
        <begin position="737"/>
        <end position="749"/>
    </location>
</feature>